<dbReference type="OrthoDB" id="947434at2"/>
<dbReference type="STRING" id="452084.AR438_00345"/>
<keyword evidence="4" id="KW-1185">Reference proteome</keyword>
<dbReference type="RefSeq" id="WP_056010527.1">
    <property type="nucleotide sequence ID" value="NZ_LLYZ01000001.1"/>
</dbReference>
<feature type="domain" description="Outer membrane protein beta-barrel" evidence="2">
    <location>
        <begin position="17"/>
        <end position="193"/>
    </location>
</feature>
<dbReference type="Proteomes" id="UP000051682">
    <property type="component" value="Unassembled WGS sequence"/>
</dbReference>
<protein>
    <recommendedName>
        <fullName evidence="2">Outer membrane protein beta-barrel domain-containing protein</fullName>
    </recommendedName>
</protein>
<dbReference type="Pfam" id="PF13568">
    <property type="entry name" value="OMP_b-brl_2"/>
    <property type="match status" value="1"/>
</dbReference>
<evidence type="ECO:0000313" key="4">
    <source>
        <dbReference type="Proteomes" id="UP000051682"/>
    </source>
</evidence>
<dbReference type="InterPro" id="IPR025665">
    <property type="entry name" value="Beta-barrel_OMP_2"/>
</dbReference>
<evidence type="ECO:0000256" key="1">
    <source>
        <dbReference type="SAM" id="SignalP"/>
    </source>
</evidence>
<dbReference type="AlphaFoldDB" id="A0A0Q3HXJ8"/>
<comment type="caution">
    <text evidence="3">The sequence shown here is derived from an EMBL/GenBank/DDBJ whole genome shotgun (WGS) entry which is preliminary data.</text>
</comment>
<reference evidence="3 4" key="1">
    <citation type="submission" date="2015-10" db="EMBL/GenBank/DDBJ databases">
        <title>Chryseobacterium aquaticum genome.</title>
        <authorList>
            <person name="Newman J.D."/>
            <person name="Ferguson M.B."/>
            <person name="Miller J.R."/>
        </authorList>
    </citation>
    <scope>NUCLEOTIDE SEQUENCE [LARGE SCALE GENOMIC DNA]</scope>
    <source>
        <strain evidence="3 4">KCTC 12483</strain>
    </source>
</reference>
<feature type="signal peptide" evidence="1">
    <location>
        <begin position="1"/>
        <end position="18"/>
    </location>
</feature>
<name>A0A0Q3HXJ8_9FLAO</name>
<organism evidence="3 4">
    <name type="scientific">Chryseobacterium aquaticum</name>
    <dbReference type="NCBI Taxonomy" id="452084"/>
    <lineage>
        <taxon>Bacteria</taxon>
        <taxon>Pseudomonadati</taxon>
        <taxon>Bacteroidota</taxon>
        <taxon>Flavobacteriia</taxon>
        <taxon>Flavobacteriales</taxon>
        <taxon>Weeksellaceae</taxon>
        <taxon>Chryseobacterium group</taxon>
        <taxon>Chryseobacterium</taxon>
    </lineage>
</organism>
<proteinExistence type="predicted"/>
<gene>
    <name evidence="3" type="ORF">AR438_00345</name>
</gene>
<accession>A0A0Q3HXJ8</accession>
<evidence type="ECO:0000313" key="3">
    <source>
        <dbReference type="EMBL" id="KQK27536.1"/>
    </source>
</evidence>
<evidence type="ECO:0000259" key="2">
    <source>
        <dbReference type="Pfam" id="PF13568"/>
    </source>
</evidence>
<dbReference type="EMBL" id="LLYZ01000001">
    <property type="protein sequence ID" value="KQK27536.1"/>
    <property type="molecule type" value="Genomic_DNA"/>
</dbReference>
<sequence>MKKILLASALAASTLSFAQIDFGSTRFGVTAGGNYSRVKNAHNPSGARFAFQGGVLALIPMGGADQFYLQPEVTYYGAGESGKDKNAKNADGYNAMYANNYLSVPIYFKGYFSEAESEFFGMIGPRFNFLLSQNVKNVPAGRPYYDPDVTVPNNPQISGKANSFNFAVGIGVGYSYKRQLELALKYDLGLSNTYPNLIEDFTKDPNTAKKKSEQVLSLSLSYIFE</sequence>
<feature type="chain" id="PRO_5006203778" description="Outer membrane protein beta-barrel domain-containing protein" evidence="1">
    <location>
        <begin position="19"/>
        <end position="225"/>
    </location>
</feature>
<keyword evidence="1" id="KW-0732">Signal</keyword>